<feature type="region of interest" description="Disordered" evidence="1">
    <location>
        <begin position="52"/>
        <end position="79"/>
    </location>
</feature>
<reference evidence="2" key="1">
    <citation type="submission" date="2020-06" db="EMBL/GenBank/DDBJ databases">
        <authorList>
            <consortium name="Plant Systems Biology data submission"/>
        </authorList>
    </citation>
    <scope>NUCLEOTIDE SEQUENCE</scope>
    <source>
        <strain evidence="2">D6</strain>
    </source>
</reference>
<gene>
    <name evidence="2" type="ORF">SEMRO_1253_G256320.1</name>
</gene>
<comment type="caution">
    <text evidence="2">The sequence shown here is derived from an EMBL/GenBank/DDBJ whole genome shotgun (WGS) entry which is preliminary data.</text>
</comment>
<keyword evidence="3" id="KW-1185">Reference proteome</keyword>
<organism evidence="2 3">
    <name type="scientific">Seminavis robusta</name>
    <dbReference type="NCBI Taxonomy" id="568900"/>
    <lineage>
        <taxon>Eukaryota</taxon>
        <taxon>Sar</taxon>
        <taxon>Stramenopiles</taxon>
        <taxon>Ochrophyta</taxon>
        <taxon>Bacillariophyta</taxon>
        <taxon>Bacillariophyceae</taxon>
        <taxon>Bacillariophycidae</taxon>
        <taxon>Naviculales</taxon>
        <taxon>Naviculaceae</taxon>
        <taxon>Seminavis</taxon>
    </lineage>
</organism>
<feature type="compositionally biased region" description="Polar residues" evidence="1">
    <location>
        <begin position="94"/>
        <end position="115"/>
    </location>
</feature>
<sequence>MNTGTFLRSLLLTRTQSGSFRNLSFRICPDNAKGVSFLAAASSPEVASLDFSEQRWQETTSQKSSQKALAPPSPPYRRTCSNEEVAITRWRANRNISDQRLPMSDQSTSHSSISLPPTRPFRRGNSLKDLNVQGAADDQEQEPCLIPVTKTERRPRRSLINREAAAA</sequence>
<accession>A0A9N8HQ59</accession>
<dbReference type="Proteomes" id="UP001153069">
    <property type="component" value="Unassembled WGS sequence"/>
</dbReference>
<dbReference type="AlphaFoldDB" id="A0A9N8HQ59"/>
<evidence type="ECO:0000256" key="1">
    <source>
        <dbReference type="SAM" id="MobiDB-lite"/>
    </source>
</evidence>
<evidence type="ECO:0000313" key="2">
    <source>
        <dbReference type="EMBL" id="CAB9521951.1"/>
    </source>
</evidence>
<dbReference type="EMBL" id="CAICTM010001251">
    <property type="protein sequence ID" value="CAB9521951.1"/>
    <property type="molecule type" value="Genomic_DNA"/>
</dbReference>
<evidence type="ECO:0000313" key="3">
    <source>
        <dbReference type="Proteomes" id="UP001153069"/>
    </source>
</evidence>
<name>A0A9N8HQ59_9STRA</name>
<protein>
    <submittedName>
        <fullName evidence="2">Uncharacterized protein</fullName>
    </submittedName>
</protein>
<feature type="region of interest" description="Disordered" evidence="1">
    <location>
        <begin position="92"/>
        <end position="167"/>
    </location>
</feature>
<proteinExistence type="predicted"/>
<feature type="compositionally biased region" description="Polar residues" evidence="1">
    <location>
        <begin position="57"/>
        <end position="67"/>
    </location>
</feature>